<evidence type="ECO:0000313" key="10">
    <source>
        <dbReference type="Proteomes" id="UP001216907"/>
    </source>
</evidence>
<evidence type="ECO:0000256" key="6">
    <source>
        <dbReference type="ARBA" id="ARBA00023136"/>
    </source>
</evidence>
<evidence type="ECO:0000256" key="2">
    <source>
        <dbReference type="ARBA" id="ARBA00022475"/>
    </source>
</evidence>
<comment type="subcellular location">
    <subcellularLocation>
        <location evidence="1">Cell membrane</location>
        <topology evidence="1">Multi-pass membrane protein</topology>
    </subcellularLocation>
</comment>
<feature type="transmembrane region" description="Helical" evidence="8">
    <location>
        <begin position="32"/>
        <end position="47"/>
    </location>
</feature>
<organism evidence="9 10">
    <name type="scientific">Paludisphaera mucosa</name>
    <dbReference type="NCBI Taxonomy" id="3030827"/>
    <lineage>
        <taxon>Bacteria</taxon>
        <taxon>Pseudomonadati</taxon>
        <taxon>Planctomycetota</taxon>
        <taxon>Planctomycetia</taxon>
        <taxon>Isosphaerales</taxon>
        <taxon>Isosphaeraceae</taxon>
        <taxon>Paludisphaera</taxon>
    </lineage>
</organism>
<accession>A0ABT6FCQ2</accession>
<feature type="transmembrane region" description="Helical" evidence="8">
    <location>
        <begin position="191"/>
        <end position="215"/>
    </location>
</feature>
<feature type="transmembrane region" description="Helical" evidence="8">
    <location>
        <begin position="319"/>
        <end position="337"/>
    </location>
</feature>
<keyword evidence="6 8" id="KW-0472">Membrane</keyword>
<sequence length="435" mass="47557">MPVLRHNLILLVVALVLPFLLARRRWIAAERLLFAAATVMVFVRLWRKFRIAEPVVDLINFHRSGVLALAGQDPYAPASSPMINPPTVLPLVKLFAMFSVEDVSPYWQASVAVMTILCPIAAWAALRTAREDDALSVEGEPAPPAIFPWGLAALVVVSPAAEIGIILGQFSALGTLALLTAIWLRNVGRPIASGLLLSVATIKVATLIPILTQFLGRRDRRVWFALAGGTLALALLGAPPTRWLEFCRSNLERIAETQRAGSVNDYDFATGEQFASVIGVGKLANYLGVRDAAVRSRVELIASLAGLLGLAGITRARRLPAAAAVATACTLACLFLYHRVYDSLILAAPLFYSFVEMNAREGWRRTLHRLNVVGLVLIPCTPWERVSNPLLQWCLEDETLREIARIAIVPFSTWLLLFALVVLLATGWRRGPKLA</sequence>
<dbReference type="EMBL" id="JARRAG010000002">
    <property type="protein sequence ID" value="MDG3005370.1"/>
    <property type="molecule type" value="Genomic_DNA"/>
</dbReference>
<dbReference type="GO" id="GO:0016757">
    <property type="term" value="F:glycosyltransferase activity"/>
    <property type="evidence" value="ECO:0007669"/>
    <property type="project" value="UniProtKB-KW"/>
</dbReference>
<keyword evidence="10" id="KW-1185">Reference proteome</keyword>
<feature type="transmembrane region" description="Helical" evidence="8">
    <location>
        <begin position="406"/>
        <end position="428"/>
    </location>
</feature>
<evidence type="ECO:0000256" key="3">
    <source>
        <dbReference type="ARBA" id="ARBA00022679"/>
    </source>
</evidence>
<dbReference type="InterPro" id="IPR018584">
    <property type="entry name" value="GT87"/>
</dbReference>
<feature type="transmembrane region" description="Helical" evidence="8">
    <location>
        <begin position="106"/>
        <end position="126"/>
    </location>
</feature>
<dbReference type="RefSeq" id="WP_277861713.1">
    <property type="nucleotide sequence ID" value="NZ_JARRAG010000002.1"/>
</dbReference>
<feature type="transmembrane region" description="Helical" evidence="8">
    <location>
        <begin position="146"/>
        <end position="179"/>
    </location>
</feature>
<evidence type="ECO:0000256" key="7">
    <source>
        <dbReference type="ARBA" id="ARBA00024033"/>
    </source>
</evidence>
<protein>
    <submittedName>
        <fullName evidence="9">Glycosyltransferase family 87 protein</fullName>
        <ecNumber evidence="9">2.4.-.-</ecNumber>
    </submittedName>
</protein>
<evidence type="ECO:0000313" key="9">
    <source>
        <dbReference type="EMBL" id="MDG3005370.1"/>
    </source>
</evidence>
<reference evidence="9 10" key="1">
    <citation type="submission" date="2023-03" db="EMBL/GenBank/DDBJ databases">
        <title>Paludisphaera mucosa sp. nov. a novel planctomycete from northern fen.</title>
        <authorList>
            <person name="Ivanova A."/>
        </authorList>
    </citation>
    <scope>NUCLEOTIDE SEQUENCE [LARGE SCALE GENOMIC DNA]</scope>
    <source>
        <strain evidence="9 10">Pla2</strain>
    </source>
</reference>
<dbReference type="EC" id="2.4.-.-" evidence="9"/>
<dbReference type="Pfam" id="PF09594">
    <property type="entry name" value="GT87"/>
    <property type="match status" value="1"/>
</dbReference>
<comment type="caution">
    <text evidence="9">The sequence shown here is derived from an EMBL/GenBank/DDBJ whole genome shotgun (WGS) entry which is preliminary data.</text>
</comment>
<evidence type="ECO:0000256" key="1">
    <source>
        <dbReference type="ARBA" id="ARBA00004651"/>
    </source>
</evidence>
<name>A0ABT6FCQ2_9BACT</name>
<keyword evidence="9" id="KW-0328">Glycosyltransferase</keyword>
<proteinExistence type="inferred from homology"/>
<comment type="similarity">
    <text evidence="7">Belongs to the glycosyltransferase 87 family.</text>
</comment>
<keyword evidence="5 8" id="KW-1133">Transmembrane helix</keyword>
<feature type="transmembrane region" description="Helical" evidence="8">
    <location>
        <begin position="221"/>
        <end position="238"/>
    </location>
</feature>
<keyword evidence="4 8" id="KW-0812">Transmembrane</keyword>
<evidence type="ECO:0000256" key="8">
    <source>
        <dbReference type="SAM" id="Phobius"/>
    </source>
</evidence>
<dbReference type="Proteomes" id="UP001216907">
    <property type="component" value="Unassembled WGS sequence"/>
</dbReference>
<evidence type="ECO:0000256" key="5">
    <source>
        <dbReference type="ARBA" id="ARBA00022989"/>
    </source>
</evidence>
<evidence type="ECO:0000256" key="4">
    <source>
        <dbReference type="ARBA" id="ARBA00022692"/>
    </source>
</evidence>
<keyword evidence="3 9" id="KW-0808">Transferase</keyword>
<gene>
    <name evidence="9" type="ORF">PZE19_16385</name>
</gene>
<keyword evidence="2" id="KW-1003">Cell membrane</keyword>